<evidence type="ECO:0000313" key="1">
    <source>
        <dbReference type="EMBL" id="KAI8555854.1"/>
    </source>
</evidence>
<dbReference type="EMBL" id="CM046392">
    <property type="protein sequence ID" value="KAI8555854.1"/>
    <property type="molecule type" value="Genomic_DNA"/>
</dbReference>
<evidence type="ECO:0000313" key="2">
    <source>
        <dbReference type="Proteomes" id="UP001062846"/>
    </source>
</evidence>
<accession>A0ACC0NSC2</accession>
<name>A0ACC0NSC2_RHOML</name>
<organism evidence="1 2">
    <name type="scientific">Rhododendron molle</name>
    <name type="common">Chinese azalea</name>
    <name type="synonym">Azalea mollis</name>
    <dbReference type="NCBI Taxonomy" id="49168"/>
    <lineage>
        <taxon>Eukaryota</taxon>
        <taxon>Viridiplantae</taxon>
        <taxon>Streptophyta</taxon>
        <taxon>Embryophyta</taxon>
        <taxon>Tracheophyta</taxon>
        <taxon>Spermatophyta</taxon>
        <taxon>Magnoliopsida</taxon>
        <taxon>eudicotyledons</taxon>
        <taxon>Gunneridae</taxon>
        <taxon>Pentapetalae</taxon>
        <taxon>asterids</taxon>
        <taxon>Ericales</taxon>
        <taxon>Ericaceae</taxon>
        <taxon>Ericoideae</taxon>
        <taxon>Rhodoreae</taxon>
        <taxon>Rhododendron</taxon>
    </lineage>
</organism>
<dbReference type="Proteomes" id="UP001062846">
    <property type="component" value="Chromosome 5"/>
</dbReference>
<comment type="caution">
    <text evidence="1">The sequence shown here is derived from an EMBL/GenBank/DDBJ whole genome shotgun (WGS) entry which is preliminary data.</text>
</comment>
<reference evidence="1" key="1">
    <citation type="submission" date="2022-02" db="EMBL/GenBank/DDBJ databases">
        <title>Plant Genome Project.</title>
        <authorList>
            <person name="Zhang R.-G."/>
        </authorList>
    </citation>
    <scope>NUCLEOTIDE SEQUENCE</scope>
    <source>
        <strain evidence="1">AT1</strain>
    </source>
</reference>
<gene>
    <name evidence="1" type="ORF">RHMOL_Rhmol05G0206500</name>
</gene>
<proteinExistence type="predicted"/>
<sequence>MQWSKYKISVSLQLPVCTVFSLIKLSLFESSRIFLLLECEKSAGRSVFQSHSLY</sequence>
<protein>
    <submittedName>
        <fullName evidence="1">Uncharacterized protein</fullName>
    </submittedName>
</protein>
<keyword evidence="2" id="KW-1185">Reference proteome</keyword>